<protein>
    <submittedName>
        <fullName evidence="2">Uncharacterized protein</fullName>
    </submittedName>
</protein>
<dbReference type="AlphaFoldDB" id="A0A0F9CHZ3"/>
<proteinExistence type="predicted"/>
<evidence type="ECO:0000313" key="2">
    <source>
        <dbReference type="EMBL" id="KKL48923.1"/>
    </source>
</evidence>
<evidence type="ECO:0000313" key="1">
    <source>
        <dbReference type="EMBL" id="KKK98372.1"/>
    </source>
</evidence>
<organism evidence="2">
    <name type="scientific">marine sediment metagenome</name>
    <dbReference type="NCBI Taxonomy" id="412755"/>
    <lineage>
        <taxon>unclassified sequences</taxon>
        <taxon>metagenomes</taxon>
        <taxon>ecological metagenomes</taxon>
    </lineage>
</organism>
<reference evidence="2" key="1">
    <citation type="journal article" date="2015" name="Nature">
        <title>Complex archaea that bridge the gap between prokaryotes and eukaryotes.</title>
        <authorList>
            <person name="Spang A."/>
            <person name="Saw J.H."/>
            <person name="Jorgensen S.L."/>
            <person name="Zaremba-Niedzwiedzka K."/>
            <person name="Martijn J."/>
            <person name="Lind A.E."/>
            <person name="van Eijk R."/>
            <person name="Schleper C."/>
            <person name="Guy L."/>
            <person name="Ettema T.J."/>
        </authorList>
    </citation>
    <scope>NUCLEOTIDE SEQUENCE</scope>
</reference>
<dbReference type="EMBL" id="LAZR01045644">
    <property type="protein sequence ID" value="KKK98372.1"/>
    <property type="molecule type" value="Genomic_DNA"/>
</dbReference>
<dbReference type="EMBL" id="LAZR01033149">
    <property type="protein sequence ID" value="KKL48923.1"/>
    <property type="molecule type" value="Genomic_DNA"/>
</dbReference>
<comment type="caution">
    <text evidence="2">The sequence shown here is derived from an EMBL/GenBank/DDBJ whole genome shotgun (WGS) entry which is preliminary data.</text>
</comment>
<name>A0A0F9CHZ3_9ZZZZ</name>
<sequence>MQKMSKLRDDESPLPPCLPCIPSFKIARGRVFTDKDYQPFFTASQVKKQEMLVEIERLARQADAAKFIIEARMQLWDVWTGKERVDIESDEWVREVEQKASNSLF</sequence>
<gene>
    <name evidence="2" type="ORF">LCGC14_2320680</name>
    <name evidence="1" type="ORF">LCGC14_2643400</name>
</gene>
<accession>A0A0F9CHZ3</accession>